<evidence type="ECO:0000256" key="5">
    <source>
        <dbReference type="ARBA" id="ARBA00022679"/>
    </source>
</evidence>
<dbReference type="Pfam" id="PF04140">
    <property type="entry name" value="ICMT"/>
    <property type="match status" value="1"/>
</dbReference>
<evidence type="ECO:0000313" key="11">
    <source>
        <dbReference type="EMBL" id="CED85456.1"/>
    </source>
</evidence>
<dbReference type="GO" id="GO:0004671">
    <property type="term" value="F:protein C-terminal S-isoprenylcysteine carboxyl O-methyltransferase activity"/>
    <property type="evidence" value="ECO:0007669"/>
    <property type="project" value="UniProtKB-EC"/>
</dbReference>
<evidence type="ECO:0000256" key="4">
    <source>
        <dbReference type="ARBA" id="ARBA00022603"/>
    </source>
</evidence>
<proteinExistence type="inferred from homology"/>
<evidence type="ECO:0000256" key="6">
    <source>
        <dbReference type="ARBA" id="ARBA00022691"/>
    </source>
</evidence>
<dbReference type="EMBL" id="LN483332">
    <property type="protein sequence ID" value="CED85456.1"/>
    <property type="molecule type" value="Genomic_DNA"/>
</dbReference>
<evidence type="ECO:0000256" key="8">
    <source>
        <dbReference type="ARBA" id="ARBA00022989"/>
    </source>
</evidence>
<protein>
    <recommendedName>
        <fullName evidence="3 10">Protein-S-isoprenylcysteine O-methyltransferase</fullName>
        <ecNumber evidence="3 10">2.1.1.100</ecNumber>
    </recommendedName>
</protein>
<accession>A0A0F7SV90</accession>
<dbReference type="AlphaFoldDB" id="A0A0F7SV90"/>
<dbReference type="PROSITE" id="PS51564">
    <property type="entry name" value="SAM_ICMT"/>
    <property type="match status" value="1"/>
</dbReference>
<dbReference type="PANTHER" id="PTHR12714:SF9">
    <property type="entry name" value="PROTEIN-S-ISOPRENYLCYSTEINE O-METHYLTRANSFERASE"/>
    <property type="match status" value="1"/>
</dbReference>
<comment type="similarity">
    <text evidence="2 10">Belongs to the class VI-like SAM-binding methyltransferase superfamily. Isoprenylcysteine carboxyl methyltransferase family.</text>
</comment>
<dbReference type="GO" id="GO:0005789">
    <property type="term" value="C:endoplasmic reticulum membrane"/>
    <property type="evidence" value="ECO:0007669"/>
    <property type="project" value="UniProtKB-SubCell"/>
</dbReference>
<keyword evidence="7 10" id="KW-0812">Transmembrane</keyword>
<evidence type="ECO:0000256" key="1">
    <source>
        <dbReference type="ARBA" id="ARBA00004141"/>
    </source>
</evidence>
<feature type="transmembrane region" description="Helical" evidence="10">
    <location>
        <begin position="82"/>
        <end position="108"/>
    </location>
</feature>
<dbReference type="InterPro" id="IPR025770">
    <property type="entry name" value="PPMT_MeTrfase"/>
</dbReference>
<feature type="transmembrane region" description="Helical" evidence="10">
    <location>
        <begin position="210"/>
        <end position="235"/>
    </location>
</feature>
<feature type="transmembrane region" description="Helical" evidence="10">
    <location>
        <begin position="36"/>
        <end position="61"/>
    </location>
</feature>
<evidence type="ECO:0000256" key="2">
    <source>
        <dbReference type="ARBA" id="ARBA00009140"/>
    </source>
</evidence>
<comment type="subcellular location">
    <subcellularLocation>
        <location evidence="10">Endoplasmic reticulum membrane</location>
        <topology evidence="10">Multi-pass membrane protein</topology>
    </subcellularLocation>
    <subcellularLocation>
        <location evidence="1">Membrane</location>
        <topology evidence="1">Multi-pass membrane protein</topology>
    </subcellularLocation>
</comment>
<evidence type="ECO:0000256" key="10">
    <source>
        <dbReference type="RuleBase" id="RU362022"/>
    </source>
</evidence>
<organism evidence="11">
    <name type="scientific">Phaffia rhodozyma</name>
    <name type="common">Yeast</name>
    <name type="synonym">Xanthophyllomyces dendrorhous</name>
    <dbReference type="NCBI Taxonomy" id="264483"/>
    <lineage>
        <taxon>Eukaryota</taxon>
        <taxon>Fungi</taxon>
        <taxon>Dikarya</taxon>
        <taxon>Basidiomycota</taxon>
        <taxon>Agaricomycotina</taxon>
        <taxon>Tremellomycetes</taxon>
        <taxon>Cystofilobasidiales</taxon>
        <taxon>Mrakiaceae</taxon>
        <taxon>Phaffia</taxon>
    </lineage>
</organism>
<dbReference type="PANTHER" id="PTHR12714">
    <property type="entry name" value="PROTEIN-S ISOPRENYLCYSTEINE O-METHYLTRANSFERASE"/>
    <property type="match status" value="1"/>
</dbReference>
<feature type="transmembrane region" description="Helical" evidence="10">
    <location>
        <begin position="150"/>
        <end position="167"/>
    </location>
</feature>
<keyword evidence="5" id="KW-0808">Transferase</keyword>
<comment type="catalytic activity">
    <reaction evidence="10">
        <text>[protein]-C-terminal S-[(2E,6E)-farnesyl]-L-cysteine + S-adenosyl-L-methionine = [protein]-C-terminal S-[(2E,6E)-farnesyl]-L-cysteine methyl ester + S-adenosyl-L-homocysteine</text>
        <dbReference type="Rhea" id="RHEA:21672"/>
        <dbReference type="Rhea" id="RHEA-COMP:12125"/>
        <dbReference type="Rhea" id="RHEA-COMP:12126"/>
        <dbReference type="ChEBI" id="CHEBI:57856"/>
        <dbReference type="ChEBI" id="CHEBI:59789"/>
        <dbReference type="ChEBI" id="CHEBI:90510"/>
        <dbReference type="ChEBI" id="CHEBI:90511"/>
        <dbReference type="EC" id="2.1.1.100"/>
    </reaction>
</comment>
<keyword evidence="4 10" id="KW-0489">Methyltransferase</keyword>
<feature type="transmembrane region" description="Helical" evidence="10">
    <location>
        <begin position="114"/>
        <end position="138"/>
    </location>
</feature>
<evidence type="ECO:0000256" key="7">
    <source>
        <dbReference type="ARBA" id="ARBA00022692"/>
    </source>
</evidence>
<dbReference type="InterPro" id="IPR007269">
    <property type="entry name" value="ICMT_MeTrfase"/>
</dbReference>
<keyword evidence="10" id="KW-0256">Endoplasmic reticulum</keyword>
<sequence length="272" mass="30751">MSSPSPPSSPSPVTPLNRFRKSVPLERPVPRADPTAAIAFTAFVLGSGFSLALALTVPLLIPDSIWSLVSSIEMQGRRLIRLPTSALPAYVAAWCLFHTLEYLVTAIWNPSKVYWGSFLLSNGMAYNVASSLVIVEYVVESYFFPSLKTVGWWTYLGLSIVVVGQSLRSLAMIQASVSFSHHVAFRKKDDHVLVKTGLYAYARHPSYMAFWWWAVGTQIMTANPIMLTLFAVLLWRWFFKRIGEEEFLLVRFFGQEYIEYRKKVTSGLPLLR</sequence>
<evidence type="ECO:0000256" key="9">
    <source>
        <dbReference type="ARBA" id="ARBA00023136"/>
    </source>
</evidence>
<dbReference type="GO" id="GO:0032259">
    <property type="term" value="P:methylation"/>
    <property type="evidence" value="ECO:0007669"/>
    <property type="project" value="UniProtKB-KW"/>
</dbReference>
<keyword evidence="6 10" id="KW-0949">S-adenosyl-L-methionine</keyword>
<dbReference type="EC" id="2.1.1.100" evidence="3 10"/>
<keyword evidence="8 10" id="KW-1133">Transmembrane helix</keyword>
<evidence type="ECO:0000256" key="3">
    <source>
        <dbReference type="ARBA" id="ARBA00012151"/>
    </source>
</evidence>
<name>A0A0F7SV90_PHARH</name>
<dbReference type="Gene3D" id="1.20.120.1630">
    <property type="match status" value="1"/>
</dbReference>
<keyword evidence="9 10" id="KW-0472">Membrane</keyword>
<reference evidence="11" key="1">
    <citation type="submission" date="2014-08" db="EMBL/GenBank/DDBJ databases">
        <authorList>
            <person name="Sharma Rahul"/>
            <person name="Thines Marco"/>
        </authorList>
    </citation>
    <scope>NUCLEOTIDE SEQUENCE</scope>
</reference>